<name>A0A367Q1H8_9NOSO</name>
<organism evidence="1 2">
    <name type="scientific">Nostoc minutum NIES-26</name>
    <dbReference type="NCBI Taxonomy" id="1844469"/>
    <lineage>
        <taxon>Bacteria</taxon>
        <taxon>Bacillati</taxon>
        <taxon>Cyanobacteriota</taxon>
        <taxon>Cyanophyceae</taxon>
        <taxon>Nostocales</taxon>
        <taxon>Nostocaceae</taxon>
        <taxon>Nostoc</taxon>
    </lineage>
</organism>
<comment type="caution">
    <text evidence="1">The sequence shown here is derived from an EMBL/GenBank/DDBJ whole genome shotgun (WGS) entry which is preliminary data.</text>
</comment>
<gene>
    <name evidence="1" type="ORF">A6770_33450</name>
</gene>
<dbReference type="AlphaFoldDB" id="A0A367Q1H8"/>
<evidence type="ECO:0000313" key="1">
    <source>
        <dbReference type="EMBL" id="RCJ17967.1"/>
    </source>
</evidence>
<sequence>MPSLQDPDWGECCEKILLPPTDPNAEVIDIPGYTLLYCNGACPKNYRAYKGESMLGLVFQHLTHWSNSVNEIRYTQPLNAVMALDEIRYTQPLNAVMALDEFLKLATVSKAADKSIAA</sequence>
<evidence type="ECO:0000313" key="2">
    <source>
        <dbReference type="Proteomes" id="UP000252107"/>
    </source>
</evidence>
<proteinExistence type="predicted"/>
<dbReference type="EMBL" id="LXQD01000352">
    <property type="protein sequence ID" value="RCJ17967.1"/>
    <property type="molecule type" value="Genomic_DNA"/>
</dbReference>
<reference evidence="1" key="1">
    <citation type="submission" date="2016-04" db="EMBL/GenBank/DDBJ databases">
        <authorList>
            <person name="Tabuchi Yagui T.R."/>
        </authorList>
    </citation>
    <scope>NUCLEOTIDE SEQUENCE [LARGE SCALE GENOMIC DNA]</scope>
    <source>
        <strain evidence="1">NIES-26</strain>
    </source>
</reference>
<accession>A0A367Q1H8</accession>
<protein>
    <submittedName>
        <fullName evidence="1">Uncharacterized protein</fullName>
    </submittedName>
</protein>
<keyword evidence="2" id="KW-1185">Reference proteome</keyword>
<dbReference type="Proteomes" id="UP000252107">
    <property type="component" value="Unassembled WGS sequence"/>
</dbReference>